<dbReference type="PANTHER" id="PTHR42648:SF18">
    <property type="entry name" value="RETROTRANSPOSON, UNCLASSIFIED-LIKE PROTEIN"/>
    <property type="match status" value="1"/>
</dbReference>
<dbReference type="GO" id="GO:0008233">
    <property type="term" value="F:peptidase activity"/>
    <property type="evidence" value="ECO:0007669"/>
    <property type="project" value="UniProtKB-KW"/>
</dbReference>
<evidence type="ECO:0000259" key="2">
    <source>
        <dbReference type="Pfam" id="PF13976"/>
    </source>
</evidence>
<name>A0A5B6X5S7_9ROSI</name>
<dbReference type="InterPro" id="IPR054722">
    <property type="entry name" value="PolX-like_BBD"/>
</dbReference>
<feature type="domain" description="Retrovirus-related Pol polyprotein from transposon TNT 1-94-like beta-barrel" evidence="3">
    <location>
        <begin position="1"/>
        <end position="70"/>
    </location>
</feature>
<dbReference type="EMBL" id="SMMG02000001">
    <property type="protein sequence ID" value="KAA3488257.1"/>
    <property type="molecule type" value="Genomic_DNA"/>
</dbReference>
<dbReference type="InterPro" id="IPR036397">
    <property type="entry name" value="RNaseH_sf"/>
</dbReference>
<reference evidence="5" key="1">
    <citation type="journal article" date="2019" name="Plant Biotechnol. J.">
        <title>Genome sequencing of the Australian wild diploid species Gossypium australe highlights disease resistance and delayed gland morphogenesis.</title>
        <authorList>
            <person name="Cai Y."/>
            <person name="Cai X."/>
            <person name="Wang Q."/>
            <person name="Wang P."/>
            <person name="Zhang Y."/>
            <person name="Cai C."/>
            <person name="Xu Y."/>
            <person name="Wang K."/>
            <person name="Zhou Z."/>
            <person name="Wang C."/>
            <person name="Geng S."/>
            <person name="Li B."/>
            <person name="Dong Q."/>
            <person name="Hou Y."/>
            <person name="Wang H."/>
            <person name="Ai P."/>
            <person name="Liu Z."/>
            <person name="Yi F."/>
            <person name="Sun M."/>
            <person name="An G."/>
            <person name="Cheng J."/>
            <person name="Zhang Y."/>
            <person name="Shi Q."/>
            <person name="Xie Y."/>
            <person name="Shi X."/>
            <person name="Chang Y."/>
            <person name="Huang F."/>
            <person name="Chen Y."/>
            <person name="Hong S."/>
            <person name="Mi L."/>
            <person name="Sun Q."/>
            <person name="Zhang L."/>
            <person name="Zhou B."/>
            <person name="Peng R."/>
            <person name="Zhang X."/>
            <person name="Liu F."/>
        </authorList>
    </citation>
    <scope>NUCLEOTIDE SEQUENCE [LARGE SCALE GENOMIC DNA]</scope>
    <source>
        <strain evidence="5">cv. PA1801</strain>
    </source>
</reference>
<keyword evidence="5" id="KW-1185">Reference proteome</keyword>
<gene>
    <name evidence="4" type="ORF">EPI10_032027</name>
</gene>
<dbReference type="InterPro" id="IPR025724">
    <property type="entry name" value="GAG-pre-integrase_dom"/>
</dbReference>
<dbReference type="InterPro" id="IPR012337">
    <property type="entry name" value="RNaseH-like_sf"/>
</dbReference>
<dbReference type="GO" id="GO:0003676">
    <property type="term" value="F:nucleic acid binding"/>
    <property type="evidence" value="ECO:0007669"/>
    <property type="project" value="InterPro"/>
</dbReference>
<keyword evidence="1" id="KW-0645">Protease</keyword>
<comment type="caution">
    <text evidence="4">The sequence shown here is derived from an EMBL/GenBank/DDBJ whole genome shotgun (WGS) entry which is preliminary data.</text>
</comment>
<dbReference type="PANTHER" id="PTHR42648">
    <property type="entry name" value="TRANSPOSASE, PUTATIVE-RELATED"/>
    <property type="match status" value="1"/>
</dbReference>
<dbReference type="Pfam" id="PF22936">
    <property type="entry name" value="Pol_BBD"/>
    <property type="match status" value="1"/>
</dbReference>
<dbReference type="OrthoDB" id="1000085at2759"/>
<dbReference type="GO" id="GO:0006508">
    <property type="term" value="P:proteolysis"/>
    <property type="evidence" value="ECO:0007669"/>
    <property type="project" value="UniProtKB-KW"/>
</dbReference>
<evidence type="ECO:0000313" key="5">
    <source>
        <dbReference type="Proteomes" id="UP000325315"/>
    </source>
</evidence>
<protein>
    <submittedName>
        <fullName evidence="4">Pleiotropic drug resistance protein 3-like</fullName>
    </submittedName>
</protein>
<organism evidence="4 5">
    <name type="scientific">Gossypium australe</name>
    <dbReference type="NCBI Taxonomy" id="47621"/>
    <lineage>
        <taxon>Eukaryota</taxon>
        <taxon>Viridiplantae</taxon>
        <taxon>Streptophyta</taxon>
        <taxon>Embryophyta</taxon>
        <taxon>Tracheophyta</taxon>
        <taxon>Spermatophyta</taxon>
        <taxon>Magnoliopsida</taxon>
        <taxon>eudicotyledons</taxon>
        <taxon>Gunneridae</taxon>
        <taxon>Pentapetalae</taxon>
        <taxon>rosids</taxon>
        <taxon>malvids</taxon>
        <taxon>Malvales</taxon>
        <taxon>Malvaceae</taxon>
        <taxon>Malvoideae</taxon>
        <taxon>Gossypium</taxon>
    </lineage>
</organism>
<proteinExistence type="predicted"/>
<evidence type="ECO:0000313" key="4">
    <source>
        <dbReference type="EMBL" id="KAA3488257.1"/>
    </source>
</evidence>
<evidence type="ECO:0000259" key="3">
    <source>
        <dbReference type="Pfam" id="PF22936"/>
    </source>
</evidence>
<dbReference type="SUPFAM" id="SSF53098">
    <property type="entry name" value="Ribonuclease H-like"/>
    <property type="match status" value="1"/>
</dbReference>
<feature type="domain" description="GAG-pre-integrase" evidence="2">
    <location>
        <begin position="97"/>
        <end position="136"/>
    </location>
</feature>
<sequence length="279" mass="32205">MAADASNFKNVDKRFHSKVKVGNGQYIEAVRNGDVLIKTASGTKLVTDVLLVLDIDQNLLSVGQLLEKNYSVIFKDNKWLILDLSRCELISTKLADRIAYTSSLNETKLWHKRIGHVDYKSLSLMSKNNLVENLSKMVDHEDTRSPFLANTTWRATEKLHLVHNDICRPMKTSSLNRSRYFVLFIDDSTRFCQVYFMKNKSEVVEIFFKFKVMVENQSDCKLKMVRLDNEAEYTSRSLKSSTKSLNRTVMNMARCLLFESKLPDDFWAETINTAAYLLN</sequence>
<dbReference type="Gene3D" id="3.30.420.10">
    <property type="entry name" value="Ribonuclease H-like superfamily/Ribonuclease H"/>
    <property type="match status" value="1"/>
</dbReference>
<dbReference type="Proteomes" id="UP000325315">
    <property type="component" value="Unassembled WGS sequence"/>
</dbReference>
<keyword evidence="1" id="KW-0378">Hydrolase</keyword>
<dbReference type="Pfam" id="PF13976">
    <property type="entry name" value="gag_pre-integrs"/>
    <property type="match status" value="1"/>
</dbReference>
<accession>A0A5B6X5S7</accession>
<evidence type="ECO:0000256" key="1">
    <source>
        <dbReference type="ARBA" id="ARBA00022670"/>
    </source>
</evidence>
<dbReference type="AlphaFoldDB" id="A0A5B6X5S7"/>
<dbReference type="InterPro" id="IPR039537">
    <property type="entry name" value="Retrotran_Ty1/copia-like"/>
</dbReference>